<evidence type="ECO:0000313" key="2">
    <source>
        <dbReference type="EMBL" id="KAG5169785.1"/>
    </source>
</evidence>
<reference evidence="2" key="1">
    <citation type="submission" date="2021-02" db="EMBL/GenBank/DDBJ databases">
        <title>Psilocybe cubensis genome.</title>
        <authorList>
            <person name="Mckernan K.J."/>
            <person name="Crawford S."/>
            <person name="Trippe A."/>
            <person name="Kane L.T."/>
            <person name="Mclaughlin S."/>
        </authorList>
    </citation>
    <scope>NUCLEOTIDE SEQUENCE [LARGE SCALE GENOMIC DNA]</scope>
    <source>
        <strain evidence="2">MGC-MH-2018</strain>
    </source>
</reference>
<comment type="caution">
    <text evidence="2">The sequence shown here is derived from an EMBL/GenBank/DDBJ whole genome shotgun (WGS) entry which is preliminary data.</text>
</comment>
<name>A0A8H7Y256_PSICU</name>
<evidence type="ECO:0000256" key="1">
    <source>
        <dbReference type="SAM" id="MobiDB-lite"/>
    </source>
</evidence>
<feature type="compositionally biased region" description="Basic residues" evidence="1">
    <location>
        <begin position="322"/>
        <end position="339"/>
    </location>
</feature>
<protein>
    <submittedName>
        <fullName evidence="2">Uncharacterized protein</fullName>
    </submittedName>
</protein>
<gene>
    <name evidence="2" type="ORF">JR316_004165</name>
</gene>
<proteinExistence type="predicted"/>
<organism evidence="2">
    <name type="scientific">Psilocybe cubensis</name>
    <name type="common">Psychedelic mushroom</name>
    <name type="synonym">Stropharia cubensis</name>
    <dbReference type="NCBI Taxonomy" id="181762"/>
    <lineage>
        <taxon>Eukaryota</taxon>
        <taxon>Fungi</taxon>
        <taxon>Dikarya</taxon>
        <taxon>Basidiomycota</taxon>
        <taxon>Agaricomycotina</taxon>
        <taxon>Agaricomycetes</taxon>
        <taxon>Agaricomycetidae</taxon>
        <taxon>Agaricales</taxon>
        <taxon>Agaricineae</taxon>
        <taxon>Strophariaceae</taxon>
        <taxon>Psilocybe</taxon>
    </lineage>
</organism>
<sequence>MSQYNFFNFSSISLSQSGSEPFDFNVTDSYHERPNAINNFEGSVEDLLLPSLFHQYLMPEQGTQQVNSIPHPQGGIDDLNEGPLNLGDATLNDPSQAMAQAASLLAPYPSQHSAQLWDTDLDFSFLNDNLVATVGDVSSAPFYDTPAARPMRSSIAKAPNSMYSDFGHHVYGQSSVSRSDLVQTPVNTFETEHGTERRPHPPQRSTFPRDLFAGPSRQQTDMPRHRYPPYMVVRNQPHPLSYHGEEGLRHLGGAQNYQYNSTMPSPSFGETRNQNSTLEHKEHNEPHGSGFAPVEPTFTRNTGSSGNARRSEPQTEQGSRSLIKKRGPRSYNRGAKRGGKRAERIVRIDKHGNVVYRGMRPDLWTENICNSSGMVKSGWDGDYCWKESSDMYLSYRYISSACICLVTA</sequence>
<accession>A0A8H7Y256</accession>
<dbReference type="EMBL" id="JAFIQS010000004">
    <property type="protein sequence ID" value="KAG5169785.1"/>
    <property type="molecule type" value="Genomic_DNA"/>
</dbReference>
<feature type="region of interest" description="Disordered" evidence="1">
    <location>
        <begin position="279"/>
        <end position="342"/>
    </location>
</feature>
<dbReference type="AlphaFoldDB" id="A0A8H7Y256"/>
<feature type="compositionally biased region" description="Basic and acidic residues" evidence="1">
    <location>
        <begin position="190"/>
        <end position="199"/>
    </location>
</feature>
<feature type="region of interest" description="Disordered" evidence="1">
    <location>
        <begin position="189"/>
        <end position="224"/>
    </location>
</feature>
<feature type="compositionally biased region" description="Polar residues" evidence="1">
    <location>
        <begin position="298"/>
        <end position="320"/>
    </location>
</feature>